<evidence type="ECO:0000256" key="4">
    <source>
        <dbReference type="ARBA" id="ARBA00022741"/>
    </source>
</evidence>
<feature type="compositionally biased region" description="Low complexity" evidence="8">
    <location>
        <begin position="747"/>
        <end position="759"/>
    </location>
</feature>
<evidence type="ECO:0000256" key="5">
    <source>
        <dbReference type="ARBA" id="ARBA00023134"/>
    </source>
</evidence>
<evidence type="ECO:0000259" key="9">
    <source>
        <dbReference type="PROSITE" id="PS50125"/>
    </source>
</evidence>
<gene>
    <name evidence="10" type="ORF">KC01_LOCUS39544</name>
</gene>
<dbReference type="InterPro" id="IPR024096">
    <property type="entry name" value="NO_sig/Golgi_transp_ligand-bd"/>
</dbReference>
<dbReference type="SUPFAM" id="SSF111126">
    <property type="entry name" value="Ligand-binding domain in the NO signalling and Golgi transport"/>
    <property type="match status" value="1"/>
</dbReference>
<dbReference type="PANTHER" id="PTHR45655">
    <property type="entry name" value="GUANYLATE CYCLASE SOLUBLE SUBUNIT BETA-2"/>
    <property type="match status" value="1"/>
</dbReference>
<dbReference type="EC" id="4.6.1.2" evidence="2"/>
<feature type="region of interest" description="Disordered" evidence="8">
    <location>
        <begin position="734"/>
        <end position="961"/>
    </location>
</feature>
<keyword evidence="6" id="KW-0456">Lyase</keyword>
<proteinExistence type="predicted"/>
<dbReference type="InterPro" id="IPR001054">
    <property type="entry name" value="A/G_cyclase"/>
</dbReference>
<evidence type="ECO:0000313" key="11">
    <source>
        <dbReference type="Proteomes" id="UP001497482"/>
    </source>
</evidence>
<feature type="compositionally biased region" description="Basic and acidic residues" evidence="8">
    <location>
        <begin position="734"/>
        <end position="746"/>
    </location>
</feature>
<evidence type="ECO:0000256" key="1">
    <source>
        <dbReference type="ARBA" id="ARBA00004496"/>
    </source>
</evidence>
<dbReference type="InterPro" id="IPR029787">
    <property type="entry name" value="Nucleotide_cyclase"/>
</dbReference>
<dbReference type="Gene3D" id="3.30.450.260">
    <property type="entry name" value="Haem NO binding associated domain"/>
    <property type="match status" value="1"/>
</dbReference>
<protein>
    <recommendedName>
        <fullName evidence="2">guanylate cyclase</fullName>
        <ecNumber evidence="2">4.6.1.2</ecNumber>
    </recommendedName>
</protein>
<dbReference type="Pfam" id="PF00211">
    <property type="entry name" value="Guanylate_cyc"/>
    <property type="match status" value="1"/>
</dbReference>
<accession>A0AAV2MIV8</accession>
<evidence type="ECO:0000256" key="8">
    <source>
        <dbReference type="SAM" id="MobiDB-lite"/>
    </source>
</evidence>
<dbReference type="GO" id="GO:0020037">
    <property type="term" value="F:heme binding"/>
    <property type="evidence" value="ECO:0007669"/>
    <property type="project" value="InterPro"/>
</dbReference>
<comment type="subcellular location">
    <subcellularLocation>
        <location evidence="1">Cytoplasm</location>
    </subcellularLocation>
</comment>
<dbReference type="CDD" id="cd07302">
    <property type="entry name" value="CHD"/>
    <property type="match status" value="1"/>
</dbReference>
<dbReference type="InterPro" id="IPR038158">
    <property type="entry name" value="H-NOX_domain_sf"/>
</dbReference>
<dbReference type="SMART" id="SM00044">
    <property type="entry name" value="CYCc"/>
    <property type="match status" value="1"/>
</dbReference>
<evidence type="ECO:0000256" key="7">
    <source>
        <dbReference type="ARBA" id="ARBA00023293"/>
    </source>
</evidence>
<dbReference type="PROSITE" id="PS50125">
    <property type="entry name" value="GUANYLATE_CYCLASE_2"/>
    <property type="match status" value="1"/>
</dbReference>
<dbReference type="Gene3D" id="6.10.250.780">
    <property type="match status" value="1"/>
</dbReference>
<dbReference type="InterPro" id="IPR011645">
    <property type="entry name" value="HNOB_dom_associated"/>
</dbReference>
<sequence>MYGLLCESLHDFIKESYGDDVWKLVRERADVRLHSFVTHQVYSESVIPRIAKAASGVTGTPYNELMNSWGVYFLGFVGKYGYDRILKVLGRHVRDFVNGLDNLHEYLRFSYPKVQPPTFFCQEESATGVTLHYRSKRKGYLHYAMGQLRQMGKQFYDTDIHVEVLSEQMVGDYSHVTMRLNFDNSAYRYIMKEDEEEQEILPITSDFFFEVFPFNIVFRQDMVVHNVGSGLSTVFPDLDGKKITDAFLLARPLVEFTWNMIISHPNNLFEIMSKEPVKRERNLHNRVQNSDYENVNRSADVDVELMAFQSIIGDDYKDGNSANAMESWGDGSRCLRLKGQMRYMPEWESIIFLGTPVMESLSAMFKTGLYINDLSMHDSSRDLVLAGTQQSEELKRALIQEQKKSSKLEESMKMLDYEMKKTDDLLYRMIPKPVAKRLRKGEPAVNTCEVFPDVTILFSDVVGFTRICSHITPLQVVSMLNTMYTLFDTLSEKHRVFKVETIGDAYMVVAGAPEKTKYHAHNICDMALDMVRSIDHLKDPSNGNNIQIRVGIHSGMVVAGVVGHKMPRYGLHGDTVHTASAMESNGKEMHIQLSSATYEHLKGSHFIFERRGIITIKGNVEIETYWLKGKRDKDGNAQAACPQFETQTISKAISKATISDPEATRDEEGLVFPLVAGEDEDDVKSIRSHRIKMEISGNSLEESIGECHVEEMSVHKSHFKDALEDVLEDPHLEMDSPILDGRESLTHSRSSSCDSSSKSAILPELGRSEADCHDSPIASQDADKAQPDLSLPELGRSEADCHDSPIASQDADKAQPDLSLPELGRSEADCHDSPIASQGSEFTASRTQQEHVMPPMLRRTKSIQWGSQTEYDSEELCGFTSDESKSLDDINIEPEDTVEADSGEDESDTEALDDSVSQESVILSQTEEETAEPNENFEIGTMKPDATHQKLKVNQKLKVSH</sequence>
<dbReference type="GO" id="GO:0070482">
    <property type="term" value="P:response to oxygen levels"/>
    <property type="evidence" value="ECO:0007669"/>
    <property type="project" value="TreeGrafter"/>
</dbReference>
<keyword evidence="4" id="KW-0547">Nucleotide-binding</keyword>
<evidence type="ECO:0000256" key="6">
    <source>
        <dbReference type="ARBA" id="ARBA00023239"/>
    </source>
</evidence>
<evidence type="ECO:0000256" key="3">
    <source>
        <dbReference type="ARBA" id="ARBA00022490"/>
    </source>
</evidence>
<reference evidence="10 11" key="1">
    <citation type="submission" date="2024-04" db="EMBL/GenBank/DDBJ databases">
        <authorList>
            <person name="Waldvogel A.-M."/>
            <person name="Schoenle A."/>
        </authorList>
    </citation>
    <scope>NUCLEOTIDE SEQUENCE [LARGE SCALE GENOMIC DNA]</scope>
</reference>
<dbReference type="GO" id="GO:0004383">
    <property type="term" value="F:guanylate cyclase activity"/>
    <property type="evidence" value="ECO:0007669"/>
    <property type="project" value="UniProtKB-EC"/>
</dbReference>
<dbReference type="Gene3D" id="3.90.1520.10">
    <property type="entry name" value="H-NOX domain"/>
    <property type="match status" value="1"/>
</dbReference>
<dbReference type="Proteomes" id="UP001497482">
    <property type="component" value="Chromosome 8"/>
</dbReference>
<feature type="domain" description="Guanylate cyclase" evidence="9">
    <location>
        <begin position="455"/>
        <end position="583"/>
    </location>
</feature>
<feature type="compositionally biased region" description="Basic residues" evidence="8">
    <location>
        <begin position="949"/>
        <end position="961"/>
    </location>
</feature>
<keyword evidence="7" id="KW-0141">cGMP biosynthesis</keyword>
<evidence type="ECO:0000256" key="2">
    <source>
        <dbReference type="ARBA" id="ARBA00012202"/>
    </source>
</evidence>
<feature type="compositionally biased region" description="Acidic residues" evidence="8">
    <location>
        <begin position="890"/>
        <end position="913"/>
    </location>
</feature>
<evidence type="ECO:0000313" key="10">
    <source>
        <dbReference type="EMBL" id="CAL1613307.1"/>
    </source>
</evidence>
<dbReference type="AlphaFoldDB" id="A0AAV2MIV8"/>
<feature type="compositionally biased region" description="Polar residues" evidence="8">
    <location>
        <begin position="915"/>
        <end position="925"/>
    </location>
</feature>
<keyword evidence="11" id="KW-1185">Reference proteome</keyword>
<dbReference type="InterPro" id="IPR011644">
    <property type="entry name" value="Heme_NO-bd"/>
</dbReference>
<dbReference type="GO" id="GO:0005525">
    <property type="term" value="F:GTP binding"/>
    <property type="evidence" value="ECO:0007669"/>
    <property type="project" value="UniProtKB-KW"/>
</dbReference>
<dbReference type="GO" id="GO:0008074">
    <property type="term" value="C:guanylate cyclase complex, soluble"/>
    <property type="evidence" value="ECO:0007669"/>
    <property type="project" value="TreeGrafter"/>
</dbReference>
<dbReference type="Pfam" id="PF07700">
    <property type="entry name" value="HNOB"/>
    <property type="match status" value="1"/>
</dbReference>
<name>A0AAV2MIV8_KNICA</name>
<dbReference type="Pfam" id="PF07701">
    <property type="entry name" value="HNOBA"/>
    <property type="match status" value="1"/>
</dbReference>
<dbReference type="PANTHER" id="PTHR45655:SF10">
    <property type="entry name" value="SOLUBLE GUANYLATE CYCLASE 88E"/>
    <property type="match status" value="1"/>
</dbReference>
<organism evidence="10 11">
    <name type="scientific">Knipowitschia caucasica</name>
    <name type="common">Caucasian dwarf goby</name>
    <name type="synonym">Pomatoschistus caucasicus</name>
    <dbReference type="NCBI Taxonomy" id="637954"/>
    <lineage>
        <taxon>Eukaryota</taxon>
        <taxon>Metazoa</taxon>
        <taxon>Chordata</taxon>
        <taxon>Craniata</taxon>
        <taxon>Vertebrata</taxon>
        <taxon>Euteleostomi</taxon>
        <taxon>Actinopterygii</taxon>
        <taxon>Neopterygii</taxon>
        <taxon>Teleostei</taxon>
        <taxon>Neoteleostei</taxon>
        <taxon>Acanthomorphata</taxon>
        <taxon>Gobiaria</taxon>
        <taxon>Gobiiformes</taxon>
        <taxon>Gobioidei</taxon>
        <taxon>Gobiidae</taxon>
        <taxon>Gobiinae</taxon>
        <taxon>Knipowitschia</taxon>
    </lineage>
</organism>
<feature type="compositionally biased region" description="Polar residues" evidence="8">
    <location>
        <begin position="835"/>
        <end position="847"/>
    </location>
</feature>
<dbReference type="GO" id="GO:0038060">
    <property type="term" value="P:nitric oxide-cGMP-mediated signaling"/>
    <property type="evidence" value="ECO:0007669"/>
    <property type="project" value="TreeGrafter"/>
</dbReference>
<dbReference type="SUPFAM" id="SSF55073">
    <property type="entry name" value="Nucleotide cyclase"/>
    <property type="match status" value="1"/>
</dbReference>
<keyword evidence="5" id="KW-0342">GTP-binding</keyword>
<keyword evidence="3" id="KW-0963">Cytoplasm</keyword>
<dbReference type="FunFam" id="3.30.70.1230:FF:000007">
    <property type="entry name" value="Guanylate cyclase soluble subunit alpha-3"/>
    <property type="match status" value="1"/>
</dbReference>
<dbReference type="InterPro" id="IPR042463">
    <property type="entry name" value="HNOB_dom_associated_sf"/>
</dbReference>
<dbReference type="Gene3D" id="3.30.70.1230">
    <property type="entry name" value="Nucleotide cyclase"/>
    <property type="match status" value="1"/>
</dbReference>
<dbReference type="EMBL" id="OZ035830">
    <property type="protein sequence ID" value="CAL1613307.1"/>
    <property type="molecule type" value="Genomic_DNA"/>
</dbReference>